<dbReference type="Pfam" id="PF02387">
    <property type="entry name" value="IncFII_repA"/>
    <property type="match status" value="1"/>
</dbReference>
<gene>
    <name evidence="3" type="primary">repA1</name>
    <name evidence="3" type="ORF">HUS41_pII0017</name>
</gene>
<proteinExistence type="predicted"/>
<evidence type="ECO:0000256" key="2">
    <source>
        <dbReference type="ARBA" id="ARBA00022705"/>
    </source>
</evidence>
<sequence>MQYGVTDLQQTYYRQVKNPNPVFTPREGARTLPFCEKLMGKAVGFTETFEFDIASACARANGKRKRKPSVLRRRAIDALLQGMCFYYDPVSNQVHRSITELALDCGLARKNAHGHLAIERAVRAIKSLEEDFGFIVCSPSSDFYNKRCTITLTPRFFEFLGIFPLALTEARLAVLRSGYGD</sequence>
<geneLocation type="plasmid" evidence="3">
    <name>pHUSEC41-2</name>
</geneLocation>
<dbReference type="AlphaFoldDB" id="A0A9P1NT21"/>
<reference evidence="3" key="1">
    <citation type="submission" date="2011-10" db="EMBL/GenBank/DDBJ databases">
        <authorList>
            <person name="Kuenne C."/>
        </authorList>
    </citation>
    <scope>NUCLEOTIDE SEQUENCE</scope>
    <source>
        <strain evidence="3">HUSEC41</strain>
        <plasmid evidence="3">pHUSEC41-2</plasmid>
    </source>
</reference>
<accession>A0A9P1NT21</accession>
<keyword evidence="3" id="KW-0614">Plasmid</keyword>
<evidence type="ECO:0000256" key="1">
    <source>
        <dbReference type="ARBA" id="ARBA00019152"/>
    </source>
</evidence>
<organism evidence="3">
    <name type="scientific">Escherichia coli</name>
    <dbReference type="NCBI Taxonomy" id="562"/>
    <lineage>
        <taxon>Bacteria</taxon>
        <taxon>Pseudomonadati</taxon>
        <taxon>Pseudomonadota</taxon>
        <taxon>Gammaproteobacteria</taxon>
        <taxon>Enterobacterales</taxon>
        <taxon>Enterobacteriaceae</taxon>
        <taxon>Escherichia</taxon>
    </lineage>
</organism>
<reference evidence="3" key="2">
    <citation type="journal article" date="2012" name="J. Bacteriol.">
        <title>Complete Sequences of Plasmids from the Hemolytic-Uremic Syndrome-Associated Escherichia coli Strain HUSEC41.</title>
        <authorList>
            <person name="Kunne C."/>
            <person name="Billion A."/>
            <person name="Mshana S.E."/>
            <person name="Schmiedel J."/>
            <person name="Domann E."/>
            <person name="Hossain H."/>
            <person name="Hain T."/>
            <person name="Imirzalioglu C."/>
            <person name="Chakraborty T."/>
        </authorList>
    </citation>
    <scope>NUCLEOTIDE SEQUENCE</scope>
    <source>
        <strain evidence="3">HUSEC41</strain>
    </source>
</reference>
<keyword evidence="2" id="KW-0235">DNA replication</keyword>
<dbReference type="NCBIfam" id="NF040977">
    <property type="entry name" value="RepA_IncFII_LM"/>
    <property type="match status" value="1"/>
</dbReference>
<dbReference type="GO" id="GO:0006276">
    <property type="term" value="P:plasmid maintenance"/>
    <property type="evidence" value="ECO:0007669"/>
    <property type="project" value="InterPro"/>
</dbReference>
<dbReference type="EMBL" id="HE603111">
    <property type="protein sequence ID" value="CCE21167.1"/>
    <property type="molecule type" value="Genomic_DNA"/>
</dbReference>
<protein>
    <recommendedName>
        <fullName evidence="1">Replication initiation protein</fullName>
    </recommendedName>
</protein>
<dbReference type="InterPro" id="IPR003446">
    <property type="entry name" value="Plasmid_replication_init_RepA"/>
</dbReference>
<dbReference type="GO" id="GO:0006260">
    <property type="term" value="P:DNA replication"/>
    <property type="evidence" value="ECO:0007669"/>
    <property type="project" value="UniProtKB-KW"/>
</dbReference>
<evidence type="ECO:0000313" key="3">
    <source>
        <dbReference type="EMBL" id="CCE21167.1"/>
    </source>
</evidence>
<name>A0A9P1NT21_ECOLX</name>